<reference evidence="4 5" key="1">
    <citation type="submission" date="2019-03" db="EMBL/GenBank/DDBJ databases">
        <authorList>
            <person name="Gaulin E."/>
            <person name="Dumas B."/>
        </authorList>
    </citation>
    <scope>NUCLEOTIDE SEQUENCE [LARGE SCALE GENOMIC DNA]</scope>
    <source>
        <strain evidence="4">CBS 568.67</strain>
    </source>
</reference>
<dbReference type="OrthoDB" id="8954335at2759"/>
<organism evidence="4 5">
    <name type="scientific">Aphanomyces stellatus</name>
    <dbReference type="NCBI Taxonomy" id="120398"/>
    <lineage>
        <taxon>Eukaryota</taxon>
        <taxon>Sar</taxon>
        <taxon>Stramenopiles</taxon>
        <taxon>Oomycota</taxon>
        <taxon>Saprolegniomycetes</taxon>
        <taxon>Saprolegniales</taxon>
        <taxon>Verrucalvaceae</taxon>
        <taxon>Aphanomyces</taxon>
    </lineage>
</organism>
<evidence type="ECO:0000256" key="2">
    <source>
        <dbReference type="ARBA" id="ARBA00023134"/>
    </source>
</evidence>
<gene>
    <name evidence="4" type="primary">Aste57867_23132</name>
    <name evidence="3" type="ORF">As57867_023061</name>
    <name evidence="4" type="ORF">ASTE57867_23132</name>
</gene>
<dbReference type="InterPro" id="IPR027417">
    <property type="entry name" value="P-loop_NTPase"/>
</dbReference>
<evidence type="ECO:0000313" key="4">
    <source>
        <dbReference type="EMBL" id="VFT99780.1"/>
    </source>
</evidence>
<dbReference type="EMBL" id="CAADRA010007255">
    <property type="protein sequence ID" value="VFT99780.1"/>
    <property type="molecule type" value="Genomic_DNA"/>
</dbReference>
<dbReference type="AlphaFoldDB" id="A0A485LMZ4"/>
<dbReference type="PROSITE" id="PS51419">
    <property type="entry name" value="RAB"/>
    <property type="match status" value="1"/>
</dbReference>
<dbReference type="SUPFAM" id="SSF52540">
    <property type="entry name" value="P-loop containing nucleoside triphosphate hydrolases"/>
    <property type="match status" value="1"/>
</dbReference>
<dbReference type="GO" id="GO:0005525">
    <property type="term" value="F:GTP binding"/>
    <property type="evidence" value="ECO:0007669"/>
    <property type="project" value="UniProtKB-KW"/>
</dbReference>
<evidence type="ECO:0000256" key="1">
    <source>
        <dbReference type="ARBA" id="ARBA00022741"/>
    </source>
</evidence>
<name>A0A485LMZ4_9STRA</name>
<dbReference type="GO" id="GO:0003924">
    <property type="term" value="F:GTPase activity"/>
    <property type="evidence" value="ECO:0007669"/>
    <property type="project" value="InterPro"/>
</dbReference>
<keyword evidence="2" id="KW-0342">GTP-binding</keyword>
<dbReference type="InterPro" id="IPR001806">
    <property type="entry name" value="Small_GTPase"/>
</dbReference>
<dbReference type="PRINTS" id="PR00449">
    <property type="entry name" value="RASTRNSFRMNG"/>
</dbReference>
<keyword evidence="1" id="KW-0547">Nucleotide-binding</keyword>
<evidence type="ECO:0000313" key="5">
    <source>
        <dbReference type="Proteomes" id="UP000332933"/>
    </source>
</evidence>
<dbReference type="EMBL" id="VJMH01007229">
    <property type="protein sequence ID" value="KAF0684888.1"/>
    <property type="molecule type" value="Genomic_DNA"/>
</dbReference>
<dbReference type="Gene3D" id="3.40.50.300">
    <property type="entry name" value="P-loop containing nucleotide triphosphate hydrolases"/>
    <property type="match status" value="1"/>
</dbReference>
<evidence type="ECO:0000313" key="3">
    <source>
        <dbReference type="EMBL" id="KAF0684888.1"/>
    </source>
</evidence>
<dbReference type="Pfam" id="PF00071">
    <property type="entry name" value="Ras"/>
    <property type="match status" value="1"/>
</dbReference>
<dbReference type="PANTHER" id="PTHR24073">
    <property type="entry name" value="DRAB5-RELATED"/>
    <property type="match status" value="1"/>
</dbReference>
<dbReference type="SMART" id="SM00175">
    <property type="entry name" value="RAB"/>
    <property type="match status" value="1"/>
</dbReference>
<sequence length="229" mass="25309">MPFGNPSNRFPLTMDLRTVRIAVVGDSGVGKSSLVHFLCHGAVLTHPTWTIGCTTEVLLYQDHTFIEFVDIGGNPRYEISRSAFYHELHGASTSLASHERLSGIIFVYDMSNIRSYNNLRKWIAELTHAQKTRPNVLANMDRIGPLPTFVVGNKQDLVQTQRAAPLRDLKMESIEASAKMGSIDVGRFHLFLDRVIATAFTTTPTSLRNRAHVAASPLGGAVTSSGWWS</sequence>
<keyword evidence="5" id="KW-1185">Reference proteome</keyword>
<reference evidence="3" key="2">
    <citation type="submission" date="2019-06" db="EMBL/GenBank/DDBJ databases">
        <title>Genomics analysis of Aphanomyces spp. identifies a new class of oomycete effector associated with host adaptation.</title>
        <authorList>
            <person name="Gaulin E."/>
        </authorList>
    </citation>
    <scope>NUCLEOTIDE SEQUENCE</scope>
    <source>
        <strain evidence="3">CBS 578.67</strain>
    </source>
</reference>
<dbReference type="Proteomes" id="UP000332933">
    <property type="component" value="Unassembled WGS sequence"/>
</dbReference>
<protein>
    <submittedName>
        <fullName evidence="4">Aste57867_23132 protein</fullName>
    </submittedName>
</protein>
<dbReference type="SMART" id="SM00173">
    <property type="entry name" value="RAS"/>
    <property type="match status" value="1"/>
</dbReference>
<proteinExistence type="predicted"/>
<accession>A0A485LMZ4</accession>